<name>U4TX41_9LACO</name>
<dbReference type="SUPFAM" id="SSF52540">
    <property type="entry name" value="P-loop containing nucleoside triphosphate hydrolases"/>
    <property type="match status" value="1"/>
</dbReference>
<dbReference type="STRING" id="1231336.L248_0057"/>
<reference evidence="2" key="1">
    <citation type="journal article" date="2013" name="Genome Announc.">
        <title>Whole-Genome Sequencing of Lactobacillus shenzhenensis Strain LY-73T.</title>
        <authorList>
            <person name="Lin Z."/>
            <person name="Liu Z."/>
            <person name="Yang R."/>
            <person name="Zou Y."/>
            <person name="Wan D."/>
            <person name="Chen J."/>
            <person name="Guo M."/>
            <person name="Zhao J."/>
            <person name="Fang C."/>
            <person name="Yang R."/>
            <person name="Liu F."/>
        </authorList>
    </citation>
    <scope>NUCLEOTIDE SEQUENCE [LARGE SCALE GENOMIC DNA]</scope>
    <source>
        <strain evidence="2">LY-73</strain>
    </source>
</reference>
<dbReference type="InterPro" id="IPR027417">
    <property type="entry name" value="P-loop_NTPase"/>
</dbReference>
<accession>U4TX41</accession>
<proteinExistence type="predicted"/>
<organism evidence="1 2">
    <name type="scientific">Schleiferilactobacillus shenzhenensis LY-73</name>
    <dbReference type="NCBI Taxonomy" id="1231336"/>
    <lineage>
        <taxon>Bacteria</taxon>
        <taxon>Bacillati</taxon>
        <taxon>Bacillota</taxon>
        <taxon>Bacilli</taxon>
        <taxon>Lactobacillales</taxon>
        <taxon>Lactobacillaceae</taxon>
        <taxon>Schleiferilactobacillus</taxon>
    </lineage>
</organism>
<dbReference type="HOGENOM" id="CLU_1426370_0_0_9"/>
<dbReference type="Proteomes" id="UP000030647">
    <property type="component" value="Unassembled WGS sequence"/>
</dbReference>
<gene>
    <name evidence="1" type="ORF">L248_0057</name>
</gene>
<dbReference type="Gene3D" id="3.40.50.300">
    <property type="entry name" value="P-loop containing nucleotide triphosphate hydrolases"/>
    <property type="match status" value="1"/>
</dbReference>
<evidence type="ECO:0000313" key="1">
    <source>
        <dbReference type="EMBL" id="ERL66378.1"/>
    </source>
</evidence>
<evidence type="ECO:0000313" key="2">
    <source>
        <dbReference type="Proteomes" id="UP000030647"/>
    </source>
</evidence>
<dbReference type="EMBL" id="KI271582">
    <property type="protein sequence ID" value="ERL66378.1"/>
    <property type="molecule type" value="Genomic_DNA"/>
</dbReference>
<dbReference type="AlphaFoldDB" id="U4TX41"/>
<protein>
    <submittedName>
        <fullName evidence="1">Uncharacterized protein</fullName>
    </submittedName>
</protein>
<sequence>MEVMQLRKASTAPQWADALPTAGSYFVLTPTDSSPQRLYQQLWHSFYRWDDVGFIDPSDQSVIPFLSVADNILIDSPKNDIVRLRQFLFDNEYTELNTHDFLDKPASNLNETERFYVQLFRFLLLKRHYIITTNFLDHQGVTTFRIFFNLLENVLQATGSHLIMVTGDQEMIDGQPSDRILTADLFTDHD</sequence>
<keyword evidence="2" id="KW-1185">Reference proteome</keyword>
<dbReference type="eggNOG" id="ENOG5030AWT">
    <property type="taxonomic scope" value="Bacteria"/>
</dbReference>